<evidence type="ECO:0000256" key="6">
    <source>
        <dbReference type="ARBA" id="ARBA00022989"/>
    </source>
</evidence>
<evidence type="ECO:0000256" key="11">
    <source>
        <dbReference type="ARBA" id="ARBA00023286"/>
    </source>
</evidence>
<keyword evidence="12" id="KW-0407">Ion channel</keyword>
<dbReference type="Pfam" id="PF00060">
    <property type="entry name" value="Lig_chan"/>
    <property type="match status" value="1"/>
</dbReference>
<feature type="region of interest" description="Disordered" evidence="13">
    <location>
        <begin position="338"/>
        <end position="377"/>
    </location>
</feature>
<feature type="compositionally biased region" description="Basic and acidic residues" evidence="13">
    <location>
        <begin position="353"/>
        <end position="365"/>
    </location>
</feature>
<evidence type="ECO:0000259" key="15">
    <source>
        <dbReference type="Pfam" id="PF00060"/>
    </source>
</evidence>
<dbReference type="SUPFAM" id="SSF53850">
    <property type="entry name" value="Periplasmic binding protein-like II"/>
    <property type="match status" value="1"/>
</dbReference>
<keyword evidence="5 14" id="KW-0812">Transmembrane</keyword>
<comment type="subcellular location">
    <subcellularLocation>
        <location evidence="1">Cell membrane</location>
        <topology evidence="1">Multi-pass membrane protein</topology>
    </subcellularLocation>
</comment>
<evidence type="ECO:0000256" key="10">
    <source>
        <dbReference type="ARBA" id="ARBA00023180"/>
    </source>
</evidence>
<dbReference type="Gene3D" id="1.10.287.70">
    <property type="match status" value="1"/>
</dbReference>
<dbReference type="EMBL" id="KU291862">
    <property type="protein sequence ID" value="AOE48112.1"/>
    <property type="molecule type" value="mRNA"/>
</dbReference>
<keyword evidence="8 14" id="KW-0472">Membrane</keyword>
<feature type="compositionally biased region" description="Polar residues" evidence="13">
    <location>
        <begin position="338"/>
        <end position="352"/>
    </location>
</feature>
<dbReference type="GO" id="GO:0005886">
    <property type="term" value="C:plasma membrane"/>
    <property type="evidence" value="ECO:0007669"/>
    <property type="project" value="UniProtKB-SubCell"/>
</dbReference>
<feature type="domain" description="Ionotropic glutamate receptor L-glutamate and glycine-binding" evidence="16">
    <location>
        <begin position="533"/>
        <end position="595"/>
    </location>
</feature>
<dbReference type="InterPro" id="IPR052192">
    <property type="entry name" value="Insect_Ionotropic_Sensory_Rcpt"/>
</dbReference>
<dbReference type="GO" id="GO:0050907">
    <property type="term" value="P:detection of chemical stimulus involved in sensory perception"/>
    <property type="evidence" value="ECO:0007669"/>
    <property type="project" value="UniProtKB-ARBA"/>
</dbReference>
<dbReference type="InterPro" id="IPR057074">
    <property type="entry name" value="IR75A_N"/>
</dbReference>
<evidence type="ECO:0000256" key="7">
    <source>
        <dbReference type="ARBA" id="ARBA00023065"/>
    </source>
</evidence>
<evidence type="ECO:0000256" key="1">
    <source>
        <dbReference type="ARBA" id="ARBA00004651"/>
    </source>
</evidence>
<dbReference type="PANTHER" id="PTHR42643:SF42">
    <property type="entry name" value="IONOTROPIC GLUTAMATE RECEPTOR L-GLUTAMATE AND GLYCINE-BINDING DOMAIN-CONTAINING PROTEIN"/>
    <property type="match status" value="1"/>
</dbReference>
<organism evidence="18">
    <name type="scientific">Scaeva pyrastri</name>
    <name type="common">Hoverfly</name>
    <name type="synonym">Musca pyrastri</name>
    <dbReference type="NCBI Taxonomy" id="219539"/>
    <lineage>
        <taxon>Eukaryota</taxon>
        <taxon>Metazoa</taxon>
        <taxon>Ecdysozoa</taxon>
        <taxon>Arthropoda</taxon>
        <taxon>Hexapoda</taxon>
        <taxon>Insecta</taxon>
        <taxon>Pterygota</taxon>
        <taxon>Neoptera</taxon>
        <taxon>Endopterygota</taxon>
        <taxon>Diptera</taxon>
        <taxon>Brachycera</taxon>
        <taxon>Muscomorpha</taxon>
        <taxon>Syrphoidea</taxon>
        <taxon>Syrphidae</taxon>
        <taxon>Syrphinae</taxon>
        <taxon>Syrphini</taxon>
        <taxon>Scaeva</taxon>
    </lineage>
</organism>
<evidence type="ECO:0000256" key="8">
    <source>
        <dbReference type="ARBA" id="ARBA00023136"/>
    </source>
</evidence>
<evidence type="ECO:0000256" key="14">
    <source>
        <dbReference type="SAM" id="Phobius"/>
    </source>
</evidence>
<keyword evidence="11" id="KW-1071">Ligand-gated ion channel</keyword>
<feature type="domain" description="Ionotropic glutamate receptor C-terminal" evidence="15">
    <location>
        <begin position="853"/>
        <end position="1096"/>
    </location>
</feature>
<accession>A0A1B3B7D4</accession>
<dbReference type="Gene3D" id="3.40.190.10">
    <property type="entry name" value="Periplasmic binding protein-like II"/>
    <property type="match status" value="1"/>
</dbReference>
<feature type="domain" description="Ionotropic receptor 75a N-terminal" evidence="17">
    <location>
        <begin position="402"/>
        <end position="500"/>
    </location>
</feature>
<evidence type="ECO:0000256" key="9">
    <source>
        <dbReference type="ARBA" id="ARBA00023170"/>
    </source>
</evidence>
<name>A0A1B3B7D4_SCAPY</name>
<protein>
    <submittedName>
        <fullName evidence="18">Putative ionotropic receptor IR8</fullName>
    </submittedName>
</protein>
<evidence type="ECO:0000259" key="16">
    <source>
        <dbReference type="Pfam" id="PF10613"/>
    </source>
</evidence>
<evidence type="ECO:0000256" key="2">
    <source>
        <dbReference type="ARBA" id="ARBA00008685"/>
    </source>
</evidence>
<dbReference type="InterPro" id="IPR001320">
    <property type="entry name" value="Iontro_rcpt_C"/>
</dbReference>
<feature type="region of interest" description="Disordered" evidence="13">
    <location>
        <begin position="955"/>
        <end position="1005"/>
    </location>
</feature>
<feature type="compositionally biased region" description="Polar residues" evidence="13">
    <location>
        <begin position="957"/>
        <end position="972"/>
    </location>
</feature>
<evidence type="ECO:0000256" key="3">
    <source>
        <dbReference type="ARBA" id="ARBA00022448"/>
    </source>
</evidence>
<dbReference type="Pfam" id="PF10613">
    <property type="entry name" value="Lig_chan-Glu_bd"/>
    <property type="match status" value="1"/>
</dbReference>
<feature type="transmembrane region" description="Helical" evidence="14">
    <location>
        <begin position="883"/>
        <end position="907"/>
    </location>
</feature>
<dbReference type="AlphaFoldDB" id="A0A1B3B7D4"/>
<evidence type="ECO:0000256" key="12">
    <source>
        <dbReference type="ARBA" id="ARBA00023303"/>
    </source>
</evidence>
<reference evidence="18" key="1">
    <citation type="submission" date="2015-12" db="EMBL/GenBank/DDBJ databases">
        <authorList>
            <person name="Shamseldin A."/>
            <person name="Moawad H."/>
            <person name="Abd El-Rahim W.M."/>
            <person name="Sadowsky M.J."/>
        </authorList>
    </citation>
    <scope>NUCLEOTIDE SEQUENCE</scope>
</reference>
<evidence type="ECO:0000256" key="5">
    <source>
        <dbReference type="ARBA" id="ARBA00022692"/>
    </source>
</evidence>
<comment type="similarity">
    <text evidence="2">Belongs to the glutamate-gated ion channel (TC 1.A.10.1) family.</text>
</comment>
<keyword evidence="3" id="KW-0813">Transport</keyword>
<feature type="compositionally biased region" description="Polar residues" evidence="13">
    <location>
        <begin position="985"/>
        <end position="1005"/>
    </location>
</feature>
<sequence length="1148" mass="130107">MSSNKYQKNPHTPGISFLFLAIILHRFVNASWTTLQTEKTNIKPKIASYYTRGLLHQMPSPSPSPVPLPSEQLFDSKRFVDKKSNNIDVNHLESAAGSPGMLHHLIYELVQYKHIPRVSLLTCQQDNGNLDVNVNVNVDVDMGNGSPTRRQREQTRTSINIDTLTILRSFFTGKDNRRWYKGHTIDGVNISSSFSSSDWIGHNHHSRSRGSAHRRSADSQPKGVLIKILRIDLLINSQASKSFANKNNSSDTADELLATFLRSEVLRQFVVLDLSCNIASRKVLQMASNKGLFNSSYHWLLIEDYTFNRQEDDDDEHKNEDEDGDVRDDSQLLQDILTSNAPDTDTASGTSSGDDKINSDGRDADDYGNGNGNVSDNKVSISRFSSISSDSDNAEKGDQLKQEKDILLIEKFLEKINININTELILAKRINGGPDSDSKKDYYMLYDVWNPGLQYGGSLNVTQIGNFSEDNGLQLRKWYRQQTTIIRRMDMMNARIRCMIVITNKNHLDNFEDYLTQQYDIHLDSMHRFNFALLSYVRDLFNFSLVMSRTPSWGYLKNGKFDGMIGALVQRQADIGGSPIFFRIERAKVIDYTTRTWIARPCFIFRHPRTVRTDQIVFLQPFSNSVWVLVAIFGGITITLLAALTIVEQKMKEGDSDKSSSSVLEEQKMTTNTIDVKNTKNQHNSLRKTTKMEVDTEVSPFTQKNTMPLARQRQRGLFRTAAPWLANMDEDTNSNTSTSTSTSTNTTIINNALTLRTQRFNIKAGGIRKKEDTPVDYGDGAHVLAQSEIDCIDNGVRVSGPINAVVSLNNHGHIEAGSLKMGKTLRKYFTRSMKYFCKTDGNGNISNKKRWEIMLESMLFYIGSICQQGLSLSTNLISCRCVIITSLLFSFCIYQFYSASIVGTLLMEKPKTIKTLRNLIQSSLEIGIEDILYNRDFFLHTKDPDAIQLYASVSLPPDQNSTPPTNQTNRSQTLEEQHHHWQKEVPTTSTSNHRNRVQSKTSDASNWHDPEYGVAKIKQGGYAFHVDVATAYKIISDTFTEKEICELSEIQLFPPQKMVNIVQKGSPLRKIITYGLRRSTEAGLMDYQRKVWHSPKPRCVKQIRTDDLRVDMQTFTSAVFVLIFGFAASVLVLALEMVHNNLWQQFAT</sequence>
<proteinExistence type="evidence at transcript level"/>
<dbReference type="PANTHER" id="PTHR42643">
    <property type="entry name" value="IONOTROPIC RECEPTOR 20A-RELATED"/>
    <property type="match status" value="1"/>
</dbReference>
<reference evidence="18" key="2">
    <citation type="journal article" date="2016" name="PLoS ONE">
        <title>Molecular Characterization and Sex Distribution of Chemosensory Receptor Gene Family Based on Transcriptome Analysis of Scaeva pyrastri.</title>
        <authorList>
            <person name="Li X.M."/>
            <person name="Zhu X.Y."/>
            <person name="He P."/>
            <person name="Xu L."/>
            <person name="Sun L."/>
            <person name="Chen L."/>
            <person name="Wang Z.Q."/>
            <person name="Deng D.G."/>
            <person name="Zhang Y.N."/>
        </authorList>
    </citation>
    <scope>NUCLEOTIDE SEQUENCE</scope>
</reference>
<keyword evidence="10" id="KW-0325">Glycoprotein</keyword>
<dbReference type="InterPro" id="IPR019594">
    <property type="entry name" value="Glu/Gly-bd"/>
</dbReference>
<dbReference type="Pfam" id="PF24576">
    <property type="entry name" value="IR75A_N"/>
    <property type="match status" value="1"/>
</dbReference>
<feature type="transmembrane region" description="Helical" evidence="14">
    <location>
        <begin position="626"/>
        <end position="647"/>
    </location>
</feature>
<keyword evidence="4" id="KW-1003">Cell membrane</keyword>
<feature type="compositionally biased region" description="Basic and acidic residues" evidence="13">
    <location>
        <begin position="973"/>
        <end position="983"/>
    </location>
</feature>
<evidence type="ECO:0000313" key="18">
    <source>
        <dbReference type="EMBL" id="AOE48112.1"/>
    </source>
</evidence>
<keyword evidence="9 18" id="KW-0675">Receptor</keyword>
<dbReference type="GO" id="GO:0015276">
    <property type="term" value="F:ligand-gated monoatomic ion channel activity"/>
    <property type="evidence" value="ECO:0007669"/>
    <property type="project" value="InterPro"/>
</dbReference>
<dbReference type="FunFam" id="3.40.190.10:FF:000188">
    <property type="entry name" value="Ionotropic receptor 64a"/>
    <property type="match status" value="1"/>
</dbReference>
<keyword evidence="7" id="KW-0406">Ion transport</keyword>
<evidence type="ECO:0000256" key="4">
    <source>
        <dbReference type="ARBA" id="ARBA00022475"/>
    </source>
</evidence>
<keyword evidence="6 14" id="KW-1133">Transmembrane helix</keyword>
<evidence type="ECO:0000256" key="13">
    <source>
        <dbReference type="SAM" id="MobiDB-lite"/>
    </source>
</evidence>
<feature type="transmembrane region" description="Helical" evidence="14">
    <location>
        <begin position="1114"/>
        <end position="1135"/>
    </location>
</feature>
<evidence type="ECO:0000259" key="17">
    <source>
        <dbReference type="Pfam" id="PF24576"/>
    </source>
</evidence>